<comment type="caution">
    <text evidence="3">The sequence shown here is derived from an EMBL/GenBank/DDBJ whole genome shotgun (WGS) entry which is preliminary data.</text>
</comment>
<keyword evidence="1" id="KW-1133">Transmembrane helix</keyword>
<evidence type="ECO:0000313" key="4">
    <source>
        <dbReference type="Proteomes" id="UP000607197"/>
    </source>
</evidence>
<dbReference type="RefSeq" id="WP_188976677.1">
    <property type="nucleotide sequence ID" value="NZ_BMPG01000001.1"/>
</dbReference>
<dbReference type="InterPro" id="IPR058285">
    <property type="entry name" value="DUF7979"/>
</dbReference>
<dbReference type="Proteomes" id="UP000607197">
    <property type="component" value="Unassembled WGS sequence"/>
</dbReference>
<dbReference type="Pfam" id="PF25934">
    <property type="entry name" value="DUF7979"/>
    <property type="match status" value="1"/>
</dbReference>
<evidence type="ECO:0000259" key="2">
    <source>
        <dbReference type="Pfam" id="PF25934"/>
    </source>
</evidence>
<keyword evidence="1" id="KW-0472">Membrane</keyword>
<reference evidence="3" key="2">
    <citation type="submission" date="2020-09" db="EMBL/GenBank/DDBJ databases">
        <authorList>
            <person name="Sun Q."/>
            <person name="Ohkuma M."/>
        </authorList>
    </citation>
    <scope>NUCLEOTIDE SEQUENCE</scope>
    <source>
        <strain evidence="3">JCM 19596</strain>
    </source>
</reference>
<keyword evidence="1" id="KW-0812">Transmembrane</keyword>
<evidence type="ECO:0000256" key="1">
    <source>
        <dbReference type="SAM" id="Phobius"/>
    </source>
</evidence>
<organism evidence="3 4">
    <name type="scientific">Halocalculus aciditolerans</name>
    <dbReference type="NCBI Taxonomy" id="1383812"/>
    <lineage>
        <taxon>Archaea</taxon>
        <taxon>Methanobacteriati</taxon>
        <taxon>Methanobacteriota</taxon>
        <taxon>Stenosarchaea group</taxon>
        <taxon>Halobacteria</taxon>
        <taxon>Halobacteriales</taxon>
        <taxon>Halobacteriaceae</taxon>
        <taxon>Halocalculus</taxon>
    </lineage>
</organism>
<keyword evidence="4" id="KW-1185">Reference proteome</keyword>
<protein>
    <recommendedName>
        <fullName evidence="2">DUF7979 domain-containing protein</fullName>
    </recommendedName>
</protein>
<proteinExistence type="predicted"/>
<feature type="transmembrane region" description="Helical" evidence="1">
    <location>
        <begin position="225"/>
        <end position="248"/>
    </location>
</feature>
<dbReference type="AlphaFoldDB" id="A0A830FGX6"/>
<dbReference type="EMBL" id="BMPG01000001">
    <property type="protein sequence ID" value="GGL54827.1"/>
    <property type="molecule type" value="Genomic_DNA"/>
</dbReference>
<sequence>MPDRSVLALLVVGLLLVPGPAYAVALDDLGGEDRYRSSAGYQAERIDVSNDTLLTERYAIRLSFQPDDMQWRHVRADYRAPNQTRDVLDAAMQNGSASTTNASVTADLRAIERNYTLLTHEFDTYHAFSVDVAGETTTVTTSEANASEIGDMVRERLVVSYANMTAEERATFQKIRNATVSEGEYDYRPWRDEPLPPEPVVERNDTYYAVRHTSSTDDFGFPDGFFLGFVASGVGVLCLLAAAALWLYRRVRE</sequence>
<name>A0A830FGX6_9EURY</name>
<gene>
    <name evidence="3" type="ORF">GCM10009039_11170</name>
</gene>
<dbReference type="OrthoDB" id="307169at2157"/>
<evidence type="ECO:0000313" key="3">
    <source>
        <dbReference type="EMBL" id="GGL54827.1"/>
    </source>
</evidence>
<accession>A0A830FGX6</accession>
<feature type="domain" description="DUF7979" evidence="2">
    <location>
        <begin position="137"/>
        <end position="210"/>
    </location>
</feature>
<reference evidence="3" key="1">
    <citation type="journal article" date="2014" name="Int. J. Syst. Evol. Microbiol.">
        <title>Complete genome sequence of Corynebacterium casei LMG S-19264T (=DSM 44701T), isolated from a smear-ripened cheese.</title>
        <authorList>
            <consortium name="US DOE Joint Genome Institute (JGI-PGF)"/>
            <person name="Walter F."/>
            <person name="Albersmeier A."/>
            <person name="Kalinowski J."/>
            <person name="Ruckert C."/>
        </authorList>
    </citation>
    <scope>NUCLEOTIDE SEQUENCE</scope>
    <source>
        <strain evidence="3">JCM 19596</strain>
    </source>
</reference>